<comment type="caution">
    <text evidence="19">The sequence shown here is derived from an EMBL/GenBank/DDBJ whole genome shotgun (WGS) entry which is preliminary data.</text>
</comment>
<feature type="transmembrane region" description="Helical" evidence="15">
    <location>
        <begin position="12"/>
        <end position="33"/>
    </location>
</feature>
<keyword evidence="7" id="KW-0130">Cell adhesion</keyword>
<dbReference type="CDD" id="cd00054">
    <property type="entry name" value="EGF_CA"/>
    <property type="match status" value="4"/>
</dbReference>
<dbReference type="PRINTS" id="PR00205">
    <property type="entry name" value="CADHERIN"/>
</dbReference>
<keyword evidence="10 13" id="KW-1015">Disulfide bond</keyword>
<feature type="domain" description="Cadherin" evidence="18">
    <location>
        <begin position="1577"/>
        <end position="1676"/>
    </location>
</feature>
<feature type="region of interest" description="Disordered" evidence="14">
    <location>
        <begin position="2555"/>
        <end position="2579"/>
    </location>
</feature>
<dbReference type="InterPro" id="IPR020894">
    <property type="entry name" value="Cadherin_CS"/>
</dbReference>
<dbReference type="GO" id="GO:0007424">
    <property type="term" value="P:open tracheal system development"/>
    <property type="evidence" value="ECO:0007669"/>
    <property type="project" value="UniProtKB-ARBA"/>
</dbReference>
<dbReference type="Gene3D" id="2.60.120.200">
    <property type="match status" value="1"/>
</dbReference>
<dbReference type="GO" id="GO:0005509">
    <property type="term" value="F:calcium ion binding"/>
    <property type="evidence" value="ECO:0007669"/>
    <property type="project" value="UniProtKB-UniRule"/>
</dbReference>
<dbReference type="PROSITE" id="PS00022">
    <property type="entry name" value="EGF_1"/>
    <property type="match status" value="4"/>
</dbReference>
<evidence type="ECO:0000256" key="3">
    <source>
        <dbReference type="ARBA" id="ARBA00022692"/>
    </source>
</evidence>
<dbReference type="FunFam" id="2.60.40.60:FF:000051">
    <property type="entry name" value="FAT atypical cadherin 1"/>
    <property type="match status" value="1"/>
</dbReference>
<feature type="domain" description="Cadherin" evidence="18">
    <location>
        <begin position="1885"/>
        <end position="1986"/>
    </location>
</feature>
<feature type="domain" description="Cadherin" evidence="18">
    <location>
        <begin position="450"/>
        <end position="547"/>
    </location>
</feature>
<evidence type="ECO:0000256" key="5">
    <source>
        <dbReference type="ARBA" id="ARBA00022737"/>
    </source>
</evidence>
<dbReference type="PROSITE" id="PS01186">
    <property type="entry name" value="EGF_2"/>
    <property type="match status" value="2"/>
</dbReference>
<dbReference type="FunFam" id="2.60.40.60:FF:000084">
    <property type="entry name" value="FAT atypical cadherin 3"/>
    <property type="match status" value="1"/>
</dbReference>
<feature type="domain" description="Cadherin" evidence="18">
    <location>
        <begin position="762"/>
        <end position="864"/>
    </location>
</feature>
<feature type="domain" description="Cadherin" evidence="18">
    <location>
        <begin position="1265"/>
        <end position="1365"/>
    </location>
</feature>
<keyword evidence="4" id="KW-0732">Signal</keyword>
<dbReference type="InterPro" id="IPR000152">
    <property type="entry name" value="EGF-type_Asp/Asn_hydroxyl_site"/>
</dbReference>
<feature type="domain" description="Cadherin" evidence="18">
    <location>
        <begin position="2196"/>
        <end position="2300"/>
    </location>
</feature>
<gene>
    <name evidence="19" type="ORF">RUM43_006595</name>
</gene>
<keyword evidence="3 15" id="KW-0812">Transmembrane</keyword>
<feature type="domain" description="Cadherin" evidence="18">
    <location>
        <begin position="2301"/>
        <end position="2405"/>
    </location>
</feature>
<evidence type="ECO:0000259" key="17">
    <source>
        <dbReference type="PROSITE" id="PS50026"/>
    </source>
</evidence>
<evidence type="ECO:0000259" key="18">
    <source>
        <dbReference type="PROSITE" id="PS50268"/>
    </source>
</evidence>
<feature type="domain" description="Cadherin" evidence="18">
    <location>
        <begin position="2421"/>
        <end position="2519"/>
    </location>
</feature>
<feature type="disulfide bond" evidence="13">
    <location>
        <begin position="3103"/>
        <end position="3112"/>
    </location>
</feature>
<dbReference type="FunFam" id="2.60.40.60:FF:000026">
    <property type="entry name" value="FAT atypical cadherin 1"/>
    <property type="match status" value="2"/>
</dbReference>
<dbReference type="InterPro" id="IPR001791">
    <property type="entry name" value="Laminin_G"/>
</dbReference>
<feature type="domain" description="Cadherin" evidence="18">
    <location>
        <begin position="1784"/>
        <end position="1884"/>
    </location>
</feature>
<feature type="domain" description="Cadherin" evidence="18">
    <location>
        <begin position="223"/>
        <end position="344"/>
    </location>
</feature>
<dbReference type="Gene3D" id="2.10.25.10">
    <property type="entry name" value="Laminin"/>
    <property type="match status" value="5"/>
</dbReference>
<sequence>MEQREKLHISGFVFRFFLSCLCEIVSGLCVLLPEVGRKVLAYDKDSGPNADIEYSIKSGKSKGKFKIHPKTGIVYSQKSLSPGQDYEFMIRASDNGTPQKNSTVRVSVTVISIKKDSEHPPLIDKPEQQVQVTESDEIGYLVALIQATDEDGDRIWYRIVDGDPRHEFFIGHETGNILLAKKLDWETQNHYNLTIAVTDGVHTIYTQVFVMVIDTNDHRPKFTKDTYVVDISENVEPGTVILELSATDEDEDDKVFYSLHASRSPISYDIFKVASLTGALTLEAPLDSTNENIEVIKKKISGFREAMEEHLLTVMAKDQGTPSKRNYARVVIRVHDHNDHPPEFVSPIIQGKVFETSEVGTTVAKVLAIDRDKDDNARIVYSITSGNVGNVFSIDPELGDLKVSRPLDLSSVSEYMLNVKASDRGSPPLSSIIPVHIMVTMADNAPPKFVESEVAAEIYENKPIGTYVTHVQARSASSVFYDIIGGNAADMFVVNPSMGVILTKGVLDYETKKFYNLTIEAVNMASSRTTCHVIIHILDRNDNAPRFLQSFYQGSLSEASPVGSLVLNKDNTPLVIKAEDADSELNALLSYDIVEMMPRRYFHIDSSTGAIRTVMTLDHESIPLFNFHVKISDVGKPRLSSETTANVQISITDVNDCPPHFEYHEYNATLLLPTYRGVALLQVNATDRDSPEKTVLRYDIIEGNKGNSFVIDSKTGLVTVEEVSDMKQSYKLHVRVSDGKFSSVCYVNVKVETSENSGLVFQKPVYHGSVLENSTKVTTITVVNVLGSALNEHVVFSILNPSDLFIIGRTSGAIRTTGKKFDREAKDRYELIVEGRSNGPVKSRIAHAVVNVTVLDVNDNCPIFVNLPYYAVVPVNAGKGALVTHVHAVDMDKDEYGEVRYELAKGHGELFKVDRKTGEISLKQNLEGHNTDYELLIAAYDGGINPCSTEVPVRIKVIDKSMPVFDKQFYTVSVPENIELLSPLSVGIQAVSSLDRKLIYSIVKGNDFEEFALNFNTVIFPLKILHLLATKSKFGAFYPPPPVALSLMLHFDNPGQWQWSLDHDTPNFFPIKRKIFSLLAWATIVGKRSGQGDDRNACIEFLFCNCLGVIRVVDELDYETKKDYELTVRATDGVTGVYAEVLVNVIVEDVNDCPPEFSQDLYNVSVSEATPFGTSVFRVTVRDNDTGINQKVRFDIQPDGTNVTDYFHIDQEEGSIFLKRALDHELQSSHHFAVVATDMGVPSLSSTAHIWVTVTDMNDNPPKFEQPSYNCRLSEHATRGQFITVVAASDPDYVDQDKLHYAIVGGNDHQIFAIDHSSGVITLINLQNFQETQYLLNVSVSDGVYTSFSRVRIEILPANLHNPTFGQPQIEVRVDENKPAGTFVAHVQATDRDFGQYGELTYYISSELMREFFEMNKTTGVMRTRQKLDRETKRVHEVPVTAFDQGGRPGFLNVRVRVGDENDNSPVFQLSEYKSTIPANLTIESGFLKVKATDLDEGTNSEVEYSITDPSSQNVKDIFGINKQTGGIYLAKSALQYHNQLFQFFVKAEDKGTPSKHSHVPVEIYVMGPNDVAPMFERKDDKFFLSEKSTPGTIITKLKLVTNVTVKFRIVSGAVDNPQFSVDSSGQLTVARPLDREEKDFHVIGVVAESEVNPLLTAVTEVSLKVLDENDNAPRFESSPYKCTIAENIEEGSSIMRVIAHDDDQGNNREVRYSLAQDNGELANIFAVDSYTGWIRTLVALDKEKTPEYSFQVDATDNGVQKHFARTTVHVKLKDYNDNPLVFNSAEYTGSVSEDALPGTVVVQVTTTDLDVDLKSPVDLYIVAGDAMSQFQIRQTGEIYVAKPLDREFLSHYDLHVTATDGKFVTSTSVSIDVIDANDNPPYCLRYRYRHILSEGVHPGTYVTSIEAVDVDEQSNLRFYLTGDGADKFSLDKSLGHLKTALPLDREEQSKYQLVAHVQDRDKPRWECSSEVEILVSDLNDNRPQFEKEVYSATLPEDVQVGTLVTKLHATDKDIGINRKIKYSFIDSADNHFKIEPDSGIVTLLKPLDREQKATYNLSVKAYDQGTPQLSQTIKLFVLVLDINDNPPEFAYKTYHVTVPEIEFVGKEIVSVLATSKDTGVNAEIFYSIVGGNEHKKFEIHPKTGALRIVEPLDYERAKDYLLTIQATDGGVPPLSNHATVNISITDSNDNAPIFIQMPYSATIREDAQIGDKILQVTANDLDSGLNGQISYSIINGDRQNQFRIDKTNGYLIVNSPLDREMVSSYVLEVQAVDNGIPELSNTVLVNLEISDFNDNPPVFTQENYTAVVQEDKPPGHTILRFHVTDADIAPNTSPFTFDFRAGNEGLMFKLAQDGSLQTAKKFNHRMKDNYLLHIRVFDNGIPPMYNDTFVVVKVIEESQYPPVLTPLDIVVNSYLDQFAGGTLGKIHATDQDPYDTLTYSLIPGGMASRISDYVEIDSEDGTITAVSILDVGEYQLNVSVSDGKFTSSAIAKITVELITEEMLDNAIIIRFRGVTPQNFILSHKRGFLRAIRMSMGVRPRDVVIISVQPVQGKKRATRNHVPEKKNKVPKKSFGQKSDNRTISARKFHERKEVASAVKNRKSRQLHGNDLLDVLFAVKKSQNAGAYHSPDSIRLALTRHLEEVEHSMGLIVEEIVRERCNPNHCVYGTCHDKYILQPTENDAIATDVTSFVSPKHVHKVKCFCNEGYAGERCDNIVNECARHLCPPSKICTPDASPQGYTCQCPDGFTGMSCELDISQCHDESCYVPRNPISFSGTSYAKYRVEKSIIKRALEYEMNLQLRVRTMQRTGTLMYAAGKVDFNVLEIVNGVVQYKFDLGSGEGLVSVASVFVSDGQWHEIRLEREANNVRVAVDGKHVAQGSAPGANEVLNVQGDAFYLGAEIRRHPSVLGVEDIQRGFIGCMDDIRLAKVSVPLHTSGSSSVAILTHFSNVVFNCDAGTVLVPLGICGSQPCKNGGTCEEIDDETYECKCRPRYKGTNCEIDTNPCLSSPCLYGGKCIPTPDNDYSCECVTRLYGKRCQHGRHCSPNPCKNGGVCEEGDTEPICKCRGYVGDTCTLDVDECVAKPCLNGATCINAPGSYACVCQHGYTGKLCGSSIYSSPITSSIYNLTLEELVGILAVVVVILLLVFCFILYRKFRTKRNRQHGNQINNDTRKDMVLNSTCKPNDTEFKRGSKLSNLEISQREPLQCAPRPASYTATSTDPTAHLGLVQTPLNNLDTLRSYGSAGDELECELPPDYVKNLNRSTPVNNHAGIDSDSLCKPSWNGVIPLVSFSENNIKNDLKLGNSKIIEPLKLSNPRSNAARINVGHSEEDQRYHWDCSDWVRHDQRPLPNITEVPGSEVPDSSSFHSNESNESNTHRNVLPPVMGPVDPARDIDTLNEDVESEYVGDSECGTEFNYSDRLNALDSGTDDYRFRPSEDFLRHPNAYLPKYNIQSETDQNESDEDEYIGYGFPRHERSALLGSHGNLSATVCEIDDCELEAPELKKLNPKEWKSGSVTQTAV</sequence>
<dbReference type="InterPro" id="IPR015919">
    <property type="entry name" value="Cadherin-like_sf"/>
</dbReference>
<feature type="disulfide bond" evidence="13">
    <location>
        <begin position="2990"/>
        <end position="2999"/>
    </location>
</feature>
<dbReference type="FunFam" id="2.10.25.10:FF:000151">
    <property type="entry name" value="FAT atypical cadherin 4"/>
    <property type="match status" value="1"/>
</dbReference>
<feature type="domain" description="Cadherin" evidence="18">
    <location>
        <begin position="345"/>
        <end position="449"/>
    </location>
</feature>
<keyword evidence="8 15" id="KW-1133">Transmembrane helix</keyword>
<proteinExistence type="predicted"/>
<feature type="domain" description="Cadherin" evidence="18">
    <location>
        <begin position="124"/>
        <end position="222"/>
    </location>
</feature>
<dbReference type="EMBL" id="JAWJWE010000037">
    <property type="protein sequence ID" value="KAK6626288.1"/>
    <property type="molecule type" value="Genomic_DNA"/>
</dbReference>
<dbReference type="GO" id="GO:0001736">
    <property type="term" value="P:establishment of planar polarity"/>
    <property type="evidence" value="ECO:0007669"/>
    <property type="project" value="UniProtKB-ARBA"/>
</dbReference>
<dbReference type="PROSITE" id="PS50268">
    <property type="entry name" value="CADHERIN_2"/>
    <property type="match status" value="23"/>
</dbReference>
<keyword evidence="9 15" id="KW-0472">Membrane</keyword>
<protein>
    <submittedName>
        <fullName evidence="19">Uncharacterized protein</fullName>
    </submittedName>
</protein>
<feature type="domain" description="EGF-like" evidence="17">
    <location>
        <begin position="2716"/>
        <end position="2754"/>
    </location>
</feature>
<feature type="disulfide bond" evidence="13">
    <location>
        <begin position="2725"/>
        <end position="2742"/>
    </location>
</feature>
<feature type="domain" description="EGF-like" evidence="17">
    <location>
        <begin position="3077"/>
        <end position="3113"/>
    </location>
</feature>
<keyword evidence="5" id="KW-0677">Repeat</keyword>
<evidence type="ECO:0000313" key="19">
    <source>
        <dbReference type="EMBL" id="KAK6626288.1"/>
    </source>
</evidence>
<feature type="domain" description="Cadherin" evidence="18">
    <location>
        <begin position="677"/>
        <end position="766"/>
    </location>
</feature>
<dbReference type="InterPro" id="IPR000742">
    <property type="entry name" value="EGF"/>
</dbReference>
<evidence type="ECO:0000256" key="7">
    <source>
        <dbReference type="ARBA" id="ARBA00022889"/>
    </source>
</evidence>
<feature type="domain" description="Cadherin" evidence="18">
    <location>
        <begin position="35"/>
        <end position="123"/>
    </location>
</feature>
<evidence type="ECO:0000256" key="11">
    <source>
        <dbReference type="ARBA" id="ARBA00023180"/>
    </source>
</evidence>
<dbReference type="InterPro" id="IPR002126">
    <property type="entry name" value="Cadherin-like_dom"/>
</dbReference>
<accession>A0AAN8S2A3</accession>
<dbReference type="Gene3D" id="2.60.40.60">
    <property type="entry name" value="Cadherins"/>
    <property type="match status" value="23"/>
</dbReference>
<dbReference type="SMART" id="SM00181">
    <property type="entry name" value="EGF"/>
    <property type="match status" value="6"/>
</dbReference>
<dbReference type="FunFam" id="2.60.40.60:FF:000061">
    <property type="entry name" value="FAT atypical cadherin 3"/>
    <property type="match status" value="2"/>
</dbReference>
<dbReference type="PROSITE" id="PS00010">
    <property type="entry name" value="ASX_HYDROXYL"/>
    <property type="match status" value="1"/>
</dbReference>
<feature type="domain" description="Cadherin" evidence="18">
    <location>
        <begin position="1987"/>
        <end position="2090"/>
    </location>
</feature>
<feature type="domain" description="Cadherin" evidence="18">
    <location>
        <begin position="1366"/>
        <end position="1468"/>
    </location>
</feature>
<dbReference type="FunFam" id="2.60.40.60:FF:000059">
    <property type="entry name" value="FAT atypical cadherin 3"/>
    <property type="match status" value="1"/>
</dbReference>
<feature type="domain" description="Cadherin" evidence="18">
    <location>
        <begin position="1158"/>
        <end position="1264"/>
    </location>
</feature>
<dbReference type="GO" id="GO:0048513">
    <property type="term" value="P:animal organ development"/>
    <property type="evidence" value="ECO:0007669"/>
    <property type="project" value="UniProtKB-ARBA"/>
</dbReference>
<evidence type="ECO:0000256" key="10">
    <source>
        <dbReference type="ARBA" id="ARBA00023157"/>
    </source>
</evidence>
<feature type="transmembrane region" description="Helical" evidence="15">
    <location>
        <begin position="3133"/>
        <end position="3153"/>
    </location>
</feature>
<dbReference type="Proteomes" id="UP001372834">
    <property type="component" value="Unassembled WGS sequence"/>
</dbReference>
<comment type="subcellular location">
    <subcellularLocation>
        <location evidence="1">Cell membrane</location>
        <topology evidence="1">Single-pass type I membrane protein</topology>
    </subcellularLocation>
</comment>
<feature type="domain" description="Cadherin" evidence="18">
    <location>
        <begin position="548"/>
        <end position="661"/>
    </location>
</feature>
<dbReference type="CDD" id="cd00053">
    <property type="entry name" value="EGF"/>
    <property type="match status" value="1"/>
</dbReference>
<dbReference type="FunFam" id="2.60.40.60:FF:000021">
    <property type="entry name" value="FAT atypical cadherin 1"/>
    <property type="match status" value="2"/>
</dbReference>
<dbReference type="SMART" id="SM00282">
    <property type="entry name" value="LamG"/>
    <property type="match status" value="1"/>
</dbReference>
<dbReference type="PROSITE" id="PS50026">
    <property type="entry name" value="EGF_3"/>
    <property type="match status" value="5"/>
</dbReference>
<feature type="region of interest" description="Disordered" evidence="14">
    <location>
        <begin position="3349"/>
        <end position="3394"/>
    </location>
</feature>
<evidence type="ECO:0000256" key="9">
    <source>
        <dbReference type="ARBA" id="ARBA00023136"/>
    </source>
</evidence>
<feature type="domain" description="Cadherin" evidence="18">
    <location>
        <begin position="966"/>
        <end position="1157"/>
    </location>
</feature>
<evidence type="ECO:0000313" key="20">
    <source>
        <dbReference type="Proteomes" id="UP001372834"/>
    </source>
</evidence>
<evidence type="ECO:0000259" key="16">
    <source>
        <dbReference type="PROSITE" id="PS50025"/>
    </source>
</evidence>
<dbReference type="SUPFAM" id="SSF49313">
    <property type="entry name" value="Cadherin-like"/>
    <property type="match status" value="23"/>
</dbReference>
<keyword evidence="6 12" id="KW-0106">Calcium</keyword>
<feature type="domain" description="EGF-like" evidence="17">
    <location>
        <begin position="3040"/>
        <end position="3075"/>
    </location>
</feature>
<dbReference type="FunFam" id="2.60.40.60:FF:000013">
    <property type="entry name" value="Cadherin EGF LAG seven-pass G-type receptor"/>
    <property type="match status" value="3"/>
</dbReference>
<dbReference type="CDD" id="cd00110">
    <property type="entry name" value="LamG"/>
    <property type="match status" value="1"/>
</dbReference>
<dbReference type="FunFam" id="2.60.40.60:FF:000020">
    <property type="entry name" value="Dachsous cadherin-related 1b"/>
    <property type="match status" value="1"/>
</dbReference>
<feature type="domain" description="EGF-like" evidence="17">
    <location>
        <begin position="2963"/>
        <end position="3000"/>
    </location>
</feature>
<dbReference type="InterPro" id="IPR018097">
    <property type="entry name" value="EGF_Ca-bd_CS"/>
</dbReference>
<evidence type="ECO:0000256" key="2">
    <source>
        <dbReference type="ARBA" id="ARBA00022536"/>
    </source>
</evidence>
<feature type="disulfide bond" evidence="13">
    <location>
        <begin position="3029"/>
        <end position="3038"/>
    </location>
</feature>
<reference evidence="19 20" key="1">
    <citation type="submission" date="2023-10" db="EMBL/GenBank/DDBJ databases">
        <title>Genomes of two closely related lineages of the louse Polyplax serrata with different host specificities.</title>
        <authorList>
            <person name="Martinu J."/>
            <person name="Tarabai H."/>
            <person name="Stefka J."/>
            <person name="Hypsa V."/>
        </authorList>
    </citation>
    <scope>NUCLEOTIDE SEQUENCE [LARGE SCALE GENOMIC DNA]</scope>
    <source>
        <strain evidence="19">HR10_N</strain>
    </source>
</reference>
<dbReference type="GO" id="GO:0007163">
    <property type="term" value="P:establishment or maintenance of cell polarity"/>
    <property type="evidence" value="ECO:0007669"/>
    <property type="project" value="UniProtKB-ARBA"/>
</dbReference>
<dbReference type="Pfam" id="PF02210">
    <property type="entry name" value="Laminin_G_2"/>
    <property type="match status" value="1"/>
</dbReference>
<dbReference type="SUPFAM" id="SSF49899">
    <property type="entry name" value="Concanavalin A-like lectins/glucanases"/>
    <property type="match status" value="1"/>
</dbReference>
<evidence type="ECO:0000256" key="1">
    <source>
        <dbReference type="ARBA" id="ARBA00004251"/>
    </source>
</evidence>
<dbReference type="PROSITE" id="PS50025">
    <property type="entry name" value="LAM_G_DOMAIN"/>
    <property type="match status" value="1"/>
</dbReference>
<feature type="domain" description="Cadherin" evidence="18">
    <location>
        <begin position="1677"/>
        <end position="1783"/>
    </location>
</feature>
<dbReference type="SMART" id="SM00112">
    <property type="entry name" value="CA"/>
    <property type="match status" value="23"/>
</dbReference>
<organism evidence="19 20">
    <name type="scientific">Polyplax serrata</name>
    <name type="common">Common mouse louse</name>
    <dbReference type="NCBI Taxonomy" id="468196"/>
    <lineage>
        <taxon>Eukaryota</taxon>
        <taxon>Metazoa</taxon>
        <taxon>Ecdysozoa</taxon>
        <taxon>Arthropoda</taxon>
        <taxon>Hexapoda</taxon>
        <taxon>Insecta</taxon>
        <taxon>Pterygota</taxon>
        <taxon>Neoptera</taxon>
        <taxon>Paraneoptera</taxon>
        <taxon>Psocodea</taxon>
        <taxon>Troctomorpha</taxon>
        <taxon>Phthiraptera</taxon>
        <taxon>Anoplura</taxon>
        <taxon>Polyplacidae</taxon>
        <taxon>Polyplax</taxon>
    </lineage>
</organism>
<dbReference type="GO" id="GO:0030855">
    <property type="term" value="P:epithelial cell differentiation"/>
    <property type="evidence" value="ECO:0007669"/>
    <property type="project" value="UniProtKB-ARBA"/>
</dbReference>
<dbReference type="SUPFAM" id="SSF57196">
    <property type="entry name" value="EGF/Laminin"/>
    <property type="match status" value="5"/>
</dbReference>
<dbReference type="FunFam" id="2.60.40.60:FF:000100">
    <property type="entry name" value="protocadherin Fat 2"/>
    <property type="match status" value="1"/>
</dbReference>
<keyword evidence="11" id="KW-0325">Glycoprotein</keyword>
<feature type="domain" description="Laminin G" evidence="16">
    <location>
        <begin position="2771"/>
        <end position="2955"/>
    </location>
</feature>
<evidence type="ECO:0000256" key="6">
    <source>
        <dbReference type="ARBA" id="ARBA00022837"/>
    </source>
</evidence>
<feature type="domain" description="Cadherin" evidence="18">
    <location>
        <begin position="2091"/>
        <end position="2195"/>
    </location>
</feature>
<keyword evidence="2 13" id="KW-0245">EGF-like domain</keyword>
<evidence type="ECO:0000256" key="4">
    <source>
        <dbReference type="ARBA" id="ARBA00022729"/>
    </source>
</evidence>
<evidence type="ECO:0000256" key="14">
    <source>
        <dbReference type="SAM" id="MobiDB-lite"/>
    </source>
</evidence>
<dbReference type="CDD" id="cd11304">
    <property type="entry name" value="Cadherin_repeat"/>
    <property type="match status" value="23"/>
</dbReference>
<dbReference type="PANTHER" id="PTHR24026">
    <property type="entry name" value="FAT ATYPICAL CADHERIN-RELATED"/>
    <property type="match status" value="1"/>
</dbReference>
<dbReference type="InterPro" id="IPR013320">
    <property type="entry name" value="ConA-like_dom_sf"/>
</dbReference>
<comment type="caution">
    <text evidence="13">Lacks conserved residue(s) required for the propagation of feature annotation.</text>
</comment>
<feature type="compositionally biased region" description="Low complexity" evidence="14">
    <location>
        <begin position="3364"/>
        <end position="3375"/>
    </location>
</feature>
<dbReference type="PROSITE" id="PS01187">
    <property type="entry name" value="EGF_CA"/>
    <property type="match status" value="1"/>
</dbReference>
<dbReference type="Pfam" id="PF00008">
    <property type="entry name" value="EGF"/>
    <property type="match status" value="3"/>
</dbReference>
<feature type="domain" description="Cadherin" evidence="18">
    <location>
        <begin position="1469"/>
        <end position="1576"/>
    </location>
</feature>
<dbReference type="FunFam" id="2.60.40.60:FF:000024">
    <property type="entry name" value="FAT atypical cadherin 3"/>
    <property type="match status" value="1"/>
</dbReference>
<dbReference type="GO" id="GO:0008104">
    <property type="term" value="P:intracellular protein localization"/>
    <property type="evidence" value="ECO:0007669"/>
    <property type="project" value="UniProtKB-ARBA"/>
</dbReference>
<dbReference type="GO" id="GO:0005886">
    <property type="term" value="C:plasma membrane"/>
    <property type="evidence" value="ECO:0007669"/>
    <property type="project" value="UniProtKB-SubCell"/>
</dbReference>
<dbReference type="FunFam" id="2.60.40.60:FF:000397">
    <property type="entry name" value="Fat-like cadherin-related tumor suppressor homolog"/>
    <property type="match status" value="1"/>
</dbReference>
<evidence type="ECO:0000256" key="13">
    <source>
        <dbReference type="PROSITE-ProRule" id="PRU00076"/>
    </source>
</evidence>
<dbReference type="SMART" id="SM00179">
    <property type="entry name" value="EGF_CA"/>
    <property type="match status" value="4"/>
</dbReference>
<name>A0AAN8S2A3_POLSC</name>
<dbReference type="InterPro" id="IPR001881">
    <property type="entry name" value="EGF-like_Ca-bd_dom"/>
</dbReference>
<dbReference type="FunFam" id="2.60.40.60:FF:000033">
    <property type="entry name" value="FAT atypical cadherin 1"/>
    <property type="match status" value="1"/>
</dbReference>
<dbReference type="PANTHER" id="PTHR24026:SF125">
    <property type="entry name" value="FAT-LIKE CADHERIN-RELATED TUMOR SUPPRESSOR HOMOLOG"/>
    <property type="match status" value="1"/>
</dbReference>
<evidence type="ECO:0000256" key="15">
    <source>
        <dbReference type="SAM" id="Phobius"/>
    </source>
</evidence>
<evidence type="ECO:0000256" key="8">
    <source>
        <dbReference type="ARBA" id="ARBA00022989"/>
    </source>
</evidence>
<dbReference type="Pfam" id="PF00028">
    <property type="entry name" value="Cadherin"/>
    <property type="match status" value="21"/>
</dbReference>
<dbReference type="PROSITE" id="PS00232">
    <property type="entry name" value="CADHERIN_1"/>
    <property type="match status" value="9"/>
</dbReference>
<feature type="domain" description="Cadherin" evidence="18">
    <location>
        <begin position="865"/>
        <end position="965"/>
    </location>
</feature>
<feature type="disulfide bond" evidence="13">
    <location>
        <begin position="2744"/>
        <end position="2753"/>
    </location>
</feature>
<feature type="domain" description="EGF-like" evidence="17">
    <location>
        <begin position="3002"/>
        <end position="3039"/>
    </location>
</feature>
<evidence type="ECO:0000256" key="12">
    <source>
        <dbReference type="PROSITE-ProRule" id="PRU00043"/>
    </source>
</evidence>
<dbReference type="GO" id="GO:0007156">
    <property type="term" value="P:homophilic cell adhesion via plasma membrane adhesion molecules"/>
    <property type="evidence" value="ECO:0007669"/>
    <property type="project" value="InterPro"/>
</dbReference>